<proteinExistence type="predicted"/>
<dbReference type="EMBL" id="QFYP01000001">
    <property type="protein sequence ID" value="RAK61844.1"/>
    <property type="molecule type" value="Genomic_DNA"/>
</dbReference>
<dbReference type="SUPFAM" id="SSF54427">
    <property type="entry name" value="NTF2-like"/>
    <property type="match status" value="1"/>
</dbReference>
<evidence type="ECO:0000313" key="3">
    <source>
        <dbReference type="Proteomes" id="UP000249842"/>
    </source>
</evidence>
<dbReference type="AlphaFoldDB" id="A0A328B7N8"/>
<accession>A0A328B7N8</accession>
<evidence type="ECO:0000259" key="1">
    <source>
        <dbReference type="Pfam" id="PF12680"/>
    </source>
</evidence>
<evidence type="ECO:0000313" key="2">
    <source>
        <dbReference type="EMBL" id="RAK61844.1"/>
    </source>
</evidence>
<dbReference type="Pfam" id="PF12680">
    <property type="entry name" value="SnoaL_2"/>
    <property type="match status" value="1"/>
</dbReference>
<sequence length="143" mass="15823">MDEPRPHAGRRFRHPRVAGHRVRGDRPVTVATLLKPTHAVEGQFAAYNAQDLAAFCSFYGDDAVLGGFNDEPHTRGLAAIRARHEALFAEFPQNKAVLLHRLVVGNTVIDHERVFRSPDAEPFEVAAIYTLAGGKIARVDFVK</sequence>
<reference evidence="3" key="1">
    <citation type="submission" date="2018-05" db="EMBL/GenBank/DDBJ databases">
        <authorList>
            <person name="Li X."/>
        </authorList>
    </citation>
    <scope>NUCLEOTIDE SEQUENCE [LARGE SCALE GENOMIC DNA]</scope>
    <source>
        <strain evidence="3">HKS-05</strain>
    </source>
</reference>
<dbReference type="Proteomes" id="UP000249842">
    <property type="component" value="Unassembled WGS sequence"/>
</dbReference>
<keyword evidence="3" id="KW-1185">Reference proteome</keyword>
<name>A0A328B7N8_9CAUL</name>
<protein>
    <submittedName>
        <fullName evidence="2">NTF2 enzyme family protein</fullName>
    </submittedName>
</protein>
<organism evidence="2 3">
    <name type="scientific">Phenylobacterium hankyongense</name>
    <dbReference type="NCBI Taxonomy" id="1813876"/>
    <lineage>
        <taxon>Bacteria</taxon>
        <taxon>Pseudomonadati</taxon>
        <taxon>Pseudomonadota</taxon>
        <taxon>Alphaproteobacteria</taxon>
        <taxon>Caulobacterales</taxon>
        <taxon>Caulobacteraceae</taxon>
        <taxon>Phenylobacterium</taxon>
    </lineage>
</organism>
<dbReference type="OrthoDB" id="9799296at2"/>
<feature type="domain" description="SnoaL-like" evidence="1">
    <location>
        <begin position="40"/>
        <end position="139"/>
    </location>
</feature>
<dbReference type="Gene3D" id="3.10.450.50">
    <property type="match status" value="1"/>
</dbReference>
<dbReference type="InterPro" id="IPR037401">
    <property type="entry name" value="SnoaL-like"/>
</dbReference>
<gene>
    <name evidence="2" type="ORF">DJ021_15310</name>
</gene>
<dbReference type="InterPro" id="IPR032710">
    <property type="entry name" value="NTF2-like_dom_sf"/>
</dbReference>
<comment type="caution">
    <text evidence="2">The sequence shown here is derived from an EMBL/GenBank/DDBJ whole genome shotgun (WGS) entry which is preliminary data.</text>
</comment>